<dbReference type="OrthoDB" id="10067491at2759"/>
<dbReference type="HAMAP" id="MF_03211">
    <property type="entry name" value="RNA_acetyltr_Nat10"/>
    <property type="match status" value="1"/>
</dbReference>
<dbReference type="Gene3D" id="3.40.630.30">
    <property type="match status" value="1"/>
</dbReference>
<gene>
    <name evidence="16" type="ORF">DICVIV_06503</name>
</gene>
<dbReference type="InterPro" id="IPR000182">
    <property type="entry name" value="GNAT_dom"/>
</dbReference>
<keyword evidence="3 10" id="KW-0808">Transferase</keyword>
<sequence length="1058" mass="119602">MRTKIDNRIRILIENSLAKGHRSMFVIVGDRGREQIPVLHHILSKAAIAARPTVLWCYKKDLGYSSNKKKRIRQIHLKSSVSTISEGDPFEVFISTTKIRYCYYNETHNILGNTYGMLVLQDFEALTPNLLARTIETIEGGGVIVLLMKTVNSLRQLYTIAMHASSASEEELKALKEGMKDTKPIGSLLNKCRTACQGKVLLRLLDVITDKDLNVTCSITAARGRGKSAALGLALAGAIAFGYSNIFVTSPSPENLRTLFEFIIKGFDTVGYQEHIDFELIQSTNPEFQKALVRVNVFREHRQTIQYIHPSDASKLGHAELVVVDEAAAIPLPLLKELIFVKSSDLGQHLVFLASTINGYEGTGRSLSLKLLQHLRQQSAGCVKGDKLAASKGRKLHELTMEESIRYKPGDEIEQWLSRVLCLDSAKIKTNLACGTPPPSDCELYYVNRDTLFSFHNASEAFLQQIMAIYVAAHYKNSPNDLQMLSDAPAHHLFVLMSPVKENQSSIPEVLAVAQICLEGDLTKHFISKAMDNGKRAAGDLLPWTVSQQFMDRDFPTLCGGRVVRIAVHPDLQSMGYGTRTLELLEEYYLGNIPSIEETVRESVKIVKDEHTVALLEEQVAPRSDLPPLLLRLTERKAEYLDYLGVSFGLTLNLLKFWKKSGYVPVYLRQTPNPLTGEYTCVMLKQIHDQSSCNAWLAVYYREFRSRILSLLSFEFRKLPISLGLSLLQVRNKEVNEALQHDRRVITREQLSMYLSNIDLKRLSEFARNLVDHSLITDLLPTVSRLYFGEQLPANVNLSTPQTAVLLGLGLQHKSADSVHEELDLPQSQVLALHSKCIRKLADEFDKMCMDSIRNSISDKALNLDKEEQFAAVNHLKPLAQSIEDDLEKAASEFREQHFHDKDAFLKDVDLSQYAINVDTKTLAKACDVSMTYSRPLITTKRMMILLGGKKFQRRKGPEEKKNTTKWYEGASRRLQKISDISMIRRRVVNSDKPFMSAFGSTLRNKKMKCFWNDSVNGLLYNEAVSFMKSKKHDVQQWGDLPFQQCQFENFSVVIKNK</sequence>
<protein>
    <recommendedName>
        <fullName evidence="9 10">RNA cytidine acetyltransferase</fullName>
        <ecNumber evidence="10">2.3.1.-</ecNumber>
    </recommendedName>
    <alternativeName>
        <fullName evidence="10">18S rRNA cytosine acetyltransferase</fullName>
    </alternativeName>
</protein>
<reference evidence="16 17" key="1">
    <citation type="submission" date="2013-11" db="EMBL/GenBank/DDBJ databases">
        <title>Draft genome of the bovine lungworm Dictyocaulus viviparus.</title>
        <authorList>
            <person name="Mitreva M."/>
        </authorList>
    </citation>
    <scope>NUCLEOTIDE SEQUENCE [LARGE SCALE GENOMIC DNA]</scope>
    <source>
        <strain evidence="16 17">HannoverDv2000</strain>
    </source>
</reference>
<comment type="catalytic activity">
    <reaction evidence="10">
        <text>a cytidine in tRNA + acetyl-CoA + ATP + H2O = an N(4)-acetylcytidine in tRNA + ADP + phosphate + CoA + H(+)</text>
        <dbReference type="Rhea" id="RHEA:53876"/>
        <dbReference type="Rhea" id="RHEA-COMP:13670"/>
        <dbReference type="Rhea" id="RHEA-COMP:13671"/>
        <dbReference type="ChEBI" id="CHEBI:15377"/>
        <dbReference type="ChEBI" id="CHEBI:15378"/>
        <dbReference type="ChEBI" id="CHEBI:30616"/>
        <dbReference type="ChEBI" id="CHEBI:43474"/>
        <dbReference type="ChEBI" id="CHEBI:57287"/>
        <dbReference type="ChEBI" id="CHEBI:57288"/>
        <dbReference type="ChEBI" id="CHEBI:74900"/>
        <dbReference type="ChEBI" id="CHEBI:82748"/>
        <dbReference type="ChEBI" id="CHEBI:456216"/>
    </reaction>
</comment>
<dbReference type="FunFam" id="3.40.50.300:FF:002218">
    <property type="entry name" value="tRNA(Met) cytidine acetyltransferase TmcA"/>
    <property type="match status" value="1"/>
</dbReference>
<feature type="domain" description="Possible tRNA binding" evidence="15">
    <location>
        <begin position="696"/>
        <end position="926"/>
    </location>
</feature>
<keyword evidence="11" id="KW-0472">Membrane</keyword>
<keyword evidence="7 10" id="KW-0539">Nucleus</keyword>
<feature type="domain" description="TmcA/NAT10 N-terminal" evidence="13">
    <location>
        <begin position="8"/>
        <end position="157"/>
    </location>
</feature>
<dbReference type="InterPro" id="IPR013562">
    <property type="entry name" value="TmcA/NAT10_N"/>
</dbReference>
<feature type="transmembrane region" description="Helical" evidence="11">
    <location>
        <begin position="229"/>
        <end position="248"/>
    </location>
</feature>
<keyword evidence="4 10" id="KW-0819">tRNA processing</keyword>
<evidence type="ECO:0000256" key="1">
    <source>
        <dbReference type="ARBA" id="ARBA00004604"/>
    </source>
</evidence>
<dbReference type="InterPro" id="IPR032672">
    <property type="entry name" value="TmcA/NAT10/Kre33"/>
</dbReference>
<keyword evidence="5 10" id="KW-0547">Nucleotide-binding</keyword>
<keyword evidence="11" id="KW-1133">Transmembrane helix</keyword>
<evidence type="ECO:0000256" key="6">
    <source>
        <dbReference type="ARBA" id="ARBA00022840"/>
    </source>
</evidence>
<dbReference type="InterPro" id="IPR027417">
    <property type="entry name" value="P-loop_NTPase"/>
</dbReference>
<dbReference type="Gene3D" id="3.40.50.300">
    <property type="entry name" value="P-loop containing nucleotide triphosphate hydrolases"/>
    <property type="match status" value="1"/>
</dbReference>
<feature type="binding site" evidence="10">
    <location>
        <begin position="224"/>
        <end position="233"/>
    </location>
    <ligand>
        <name>ATP</name>
        <dbReference type="ChEBI" id="CHEBI:30616"/>
    </ligand>
</feature>
<keyword evidence="2 10" id="KW-0698">rRNA processing</keyword>
<evidence type="ECO:0000256" key="4">
    <source>
        <dbReference type="ARBA" id="ARBA00022694"/>
    </source>
</evidence>
<feature type="binding site" evidence="10">
    <location>
        <position position="660"/>
    </location>
    <ligand>
        <name>acetyl-CoA</name>
        <dbReference type="ChEBI" id="CHEBI:57288"/>
    </ligand>
</feature>
<dbReference type="Pfam" id="PF08351">
    <property type="entry name" value="TmcA_N"/>
    <property type="match status" value="1"/>
</dbReference>
<name>A0A0D8XUC8_DICVI</name>
<dbReference type="GO" id="GO:1990883">
    <property type="term" value="F:18S rRNA cytidine N-acetyltransferase activity"/>
    <property type="evidence" value="ECO:0007669"/>
    <property type="project" value="TreeGrafter"/>
</dbReference>
<evidence type="ECO:0000256" key="10">
    <source>
        <dbReference type="HAMAP-Rule" id="MF_03211"/>
    </source>
</evidence>
<evidence type="ECO:0000259" key="15">
    <source>
        <dbReference type="Pfam" id="PF13725"/>
    </source>
</evidence>
<evidence type="ECO:0000256" key="3">
    <source>
        <dbReference type="ARBA" id="ARBA00022679"/>
    </source>
</evidence>
<keyword evidence="8 10" id="KW-0012">Acyltransferase</keyword>
<dbReference type="Pfam" id="PF13718">
    <property type="entry name" value="GNAT_acetyltr_2"/>
    <property type="match status" value="1"/>
</dbReference>
<keyword evidence="11" id="KW-0812">Transmembrane</keyword>
<evidence type="ECO:0000256" key="9">
    <source>
        <dbReference type="ARBA" id="ARBA00068357"/>
    </source>
</evidence>
<dbReference type="EC" id="2.3.1.-" evidence="10"/>
<dbReference type="GO" id="GO:0051392">
    <property type="term" value="F:tRNA cytidine N4-acetyltransferase activity"/>
    <property type="evidence" value="ECO:0007669"/>
    <property type="project" value="RHEA"/>
</dbReference>
<dbReference type="Gene3D" id="3.40.50.11040">
    <property type="match status" value="1"/>
</dbReference>
<dbReference type="GO" id="GO:0030686">
    <property type="term" value="C:90S preribosome"/>
    <property type="evidence" value="ECO:0007669"/>
    <property type="project" value="TreeGrafter"/>
</dbReference>
<comment type="subcellular location">
    <subcellularLocation>
        <location evidence="1 10">Nucleus</location>
        <location evidence="1 10">Nucleolus</location>
    </subcellularLocation>
</comment>
<keyword evidence="6 10" id="KW-0067">ATP-binding</keyword>
<evidence type="ECO:0000256" key="8">
    <source>
        <dbReference type="ARBA" id="ARBA00023315"/>
    </source>
</evidence>
<feature type="binding site" evidence="10">
    <location>
        <begin position="566"/>
        <end position="568"/>
    </location>
    <ligand>
        <name>acetyl-CoA</name>
        <dbReference type="ChEBI" id="CHEBI:57288"/>
    </ligand>
</feature>
<dbReference type="STRING" id="29172.A0A0D8XUC8"/>
<dbReference type="PANTHER" id="PTHR10925">
    <property type="entry name" value="N-ACETYLTRANSFERASE 10"/>
    <property type="match status" value="1"/>
</dbReference>
<dbReference type="InterPro" id="IPR033688">
    <property type="entry name" value="NAT10"/>
</dbReference>
<accession>A0A0D8XUC8</accession>
<organism evidence="16 17">
    <name type="scientific">Dictyocaulus viviparus</name>
    <name type="common">Bovine lungworm</name>
    <dbReference type="NCBI Taxonomy" id="29172"/>
    <lineage>
        <taxon>Eukaryota</taxon>
        <taxon>Metazoa</taxon>
        <taxon>Ecdysozoa</taxon>
        <taxon>Nematoda</taxon>
        <taxon>Chromadorea</taxon>
        <taxon>Rhabditida</taxon>
        <taxon>Rhabditina</taxon>
        <taxon>Rhabditomorpha</taxon>
        <taxon>Strongyloidea</taxon>
        <taxon>Metastrongylidae</taxon>
        <taxon>Dictyocaulus</taxon>
    </lineage>
</organism>
<feature type="binding site" evidence="10">
    <location>
        <position position="406"/>
    </location>
    <ligand>
        <name>ATP</name>
        <dbReference type="ChEBI" id="CHEBI:30616"/>
    </ligand>
</feature>
<dbReference type="GO" id="GO:1904812">
    <property type="term" value="P:rRNA acetylation involved in maturation of SSU-rRNA"/>
    <property type="evidence" value="ECO:0007669"/>
    <property type="project" value="InterPro"/>
</dbReference>
<comment type="function">
    <text evidence="10">RNA cytidine acetyltransferase with specificity toward both 18S rRNA and tRNAs. Catalyzes the formation of N(4)-acetylcytidine (ac4C) in 18S rRNA. Required for early nucleolar cleavages of precursor rRNA at sites A0, A1 and A2 during 18S rRNA synthesis. Catalyzes the formation of ac4C in serine and leucine tRNAs. Requires a tRNA-binding adapter protein for full tRNA acetyltransferase activity but not for 18S rRNA acetylation.</text>
</comment>
<dbReference type="EMBL" id="KN716308">
    <property type="protein sequence ID" value="KJH47427.1"/>
    <property type="molecule type" value="Genomic_DNA"/>
</dbReference>
<dbReference type="AlphaFoldDB" id="A0A0D8XUC8"/>
<dbReference type="Proteomes" id="UP000053766">
    <property type="component" value="Unassembled WGS sequence"/>
</dbReference>
<evidence type="ECO:0000313" key="16">
    <source>
        <dbReference type="EMBL" id="KJH47427.1"/>
    </source>
</evidence>
<evidence type="ECO:0000256" key="11">
    <source>
        <dbReference type="SAM" id="Phobius"/>
    </source>
</evidence>
<feature type="binding site" evidence="10">
    <location>
        <begin position="573"/>
        <end position="579"/>
    </location>
    <ligand>
        <name>acetyl-CoA</name>
        <dbReference type="ChEBI" id="CHEBI:57288"/>
    </ligand>
</feature>
<feature type="domain" description="TcmA/NAT10 helicase" evidence="12">
    <location>
        <begin position="219"/>
        <end position="424"/>
    </location>
</feature>
<evidence type="ECO:0000259" key="14">
    <source>
        <dbReference type="Pfam" id="PF13718"/>
    </source>
</evidence>
<feature type="domain" description="N-acetyltransferase" evidence="14">
    <location>
        <begin position="465"/>
        <end position="687"/>
    </location>
</feature>
<evidence type="ECO:0000313" key="17">
    <source>
        <dbReference type="Proteomes" id="UP000053766"/>
    </source>
</evidence>
<comment type="catalytic activity">
    <reaction evidence="10">
        <text>a cytidine in 18S rRNA + acetyl-CoA + ATP + H2O = an N(4)-acetylcytidine in 18S rRNA + ADP + phosphate + CoA + H(+)</text>
        <dbReference type="Rhea" id="RHEA:51424"/>
        <dbReference type="Rhea" id="RHEA-COMP:13575"/>
        <dbReference type="Rhea" id="RHEA-COMP:13576"/>
        <dbReference type="ChEBI" id="CHEBI:15377"/>
        <dbReference type="ChEBI" id="CHEBI:15378"/>
        <dbReference type="ChEBI" id="CHEBI:30616"/>
        <dbReference type="ChEBI" id="CHEBI:43474"/>
        <dbReference type="ChEBI" id="CHEBI:57287"/>
        <dbReference type="ChEBI" id="CHEBI:57288"/>
        <dbReference type="ChEBI" id="CHEBI:74900"/>
        <dbReference type="ChEBI" id="CHEBI:82748"/>
        <dbReference type="ChEBI" id="CHEBI:456216"/>
    </reaction>
</comment>
<evidence type="ECO:0000259" key="13">
    <source>
        <dbReference type="Pfam" id="PF08351"/>
    </source>
</evidence>
<dbReference type="InterPro" id="IPR007807">
    <property type="entry name" value="TcmA/NAT10_helicase"/>
</dbReference>
<dbReference type="GO" id="GO:0005730">
    <property type="term" value="C:nucleolus"/>
    <property type="evidence" value="ECO:0007669"/>
    <property type="project" value="UniProtKB-SubCell"/>
</dbReference>
<dbReference type="Pfam" id="PF13725">
    <property type="entry name" value="tRNA_bind_2"/>
    <property type="match status" value="1"/>
</dbReference>
<dbReference type="PANTHER" id="PTHR10925:SF5">
    <property type="entry name" value="RNA CYTIDINE ACETYLTRANSFERASE"/>
    <property type="match status" value="1"/>
</dbReference>
<dbReference type="Pfam" id="PF05127">
    <property type="entry name" value="NAT10_TcmA_helicase"/>
    <property type="match status" value="1"/>
</dbReference>
<proteinExistence type="inferred from homology"/>
<evidence type="ECO:0000256" key="2">
    <source>
        <dbReference type="ARBA" id="ARBA00022552"/>
    </source>
</evidence>
<comment type="similarity">
    <text evidence="10">Belongs to the RNA cytidine acetyltransferase family. NAT10 subfamily.</text>
</comment>
<dbReference type="GO" id="GO:0051391">
    <property type="term" value="P:tRNA acetylation"/>
    <property type="evidence" value="ECO:0007669"/>
    <property type="project" value="UniProtKB-UniRule"/>
</dbReference>
<keyword evidence="17" id="KW-1185">Reference proteome</keyword>
<evidence type="ECO:0000256" key="7">
    <source>
        <dbReference type="ARBA" id="ARBA00023242"/>
    </source>
</evidence>
<reference evidence="17" key="2">
    <citation type="journal article" date="2016" name="Sci. Rep.">
        <title>Dictyocaulus viviparus genome, variome and transcriptome elucidate lungworm biology and support future intervention.</title>
        <authorList>
            <person name="McNulty S.N."/>
            <person name="Strube C."/>
            <person name="Rosa B.A."/>
            <person name="Martin J.C."/>
            <person name="Tyagi R."/>
            <person name="Choi Y.J."/>
            <person name="Wang Q."/>
            <person name="Hallsworth Pepin K."/>
            <person name="Zhang X."/>
            <person name="Ozersky P."/>
            <person name="Wilson R.K."/>
            <person name="Sternberg P.W."/>
            <person name="Gasser R.B."/>
            <person name="Mitreva M."/>
        </authorList>
    </citation>
    <scope>NUCLEOTIDE SEQUENCE [LARGE SCALE GENOMIC DNA]</scope>
    <source>
        <strain evidence="17">HannoverDv2000</strain>
    </source>
</reference>
<dbReference type="GO" id="GO:0000049">
    <property type="term" value="F:tRNA binding"/>
    <property type="evidence" value="ECO:0007669"/>
    <property type="project" value="TreeGrafter"/>
</dbReference>
<evidence type="ECO:0000256" key="5">
    <source>
        <dbReference type="ARBA" id="ARBA00022741"/>
    </source>
</evidence>
<dbReference type="GO" id="GO:0005524">
    <property type="term" value="F:ATP binding"/>
    <property type="evidence" value="ECO:0007669"/>
    <property type="project" value="UniProtKB-UniRule"/>
</dbReference>
<evidence type="ECO:0000259" key="12">
    <source>
        <dbReference type="Pfam" id="PF05127"/>
    </source>
</evidence>
<dbReference type="InterPro" id="IPR027992">
    <property type="entry name" value="tRNA_bind_dom"/>
</dbReference>